<gene>
    <name evidence="2" type="ORF">AYL99_06666</name>
</gene>
<keyword evidence="3" id="KW-1185">Reference proteome</keyword>
<proteinExistence type="predicted"/>
<feature type="region of interest" description="Disordered" evidence="1">
    <location>
        <begin position="182"/>
        <end position="219"/>
    </location>
</feature>
<dbReference type="EMBL" id="LVYI01000005">
    <property type="protein sequence ID" value="OAP59368.1"/>
    <property type="molecule type" value="Genomic_DNA"/>
</dbReference>
<evidence type="ECO:0000313" key="2">
    <source>
        <dbReference type="EMBL" id="OAP59368.1"/>
    </source>
</evidence>
<accession>A0A178ZHV8</accession>
<dbReference type="RefSeq" id="XP_018692735.1">
    <property type="nucleotide sequence ID" value="XM_018838175.1"/>
</dbReference>
<evidence type="ECO:0000313" key="3">
    <source>
        <dbReference type="Proteomes" id="UP000078343"/>
    </source>
</evidence>
<dbReference type="GeneID" id="30010834"/>
<feature type="compositionally biased region" description="Low complexity" evidence="1">
    <location>
        <begin position="183"/>
        <end position="192"/>
    </location>
</feature>
<reference evidence="2 3" key="1">
    <citation type="submission" date="2016-04" db="EMBL/GenBank/DDBJ databases">
        <title>Draft genome of Fonsecaea erecta CBS 125763.</title>
        <authorList>
            <person name="Weiss V.A."/>
            <person name="Vicente V.A."/>
            <person name="Raittz R.T."/>
            <person name="Moreno L.F."/>
            <person name="De Souza E.M."/>
            <person name="Pedrosa F.O."/>
            <person name="Steffens M.B."/>
            <person name="Faoro H."/>
            <person name="Tadra-Sfeir M.Z."/>
            <person name="Najafzadeh M.J."/>
            <person name="Felipe M.S."/>
            <person name="Teixeira M."/>
            <person name="Sun J."/>
            <person name="Xi L."/>
            <person name="Gomes R."/>
            <person name="De Azevedo C.M."/>
            <person name="Salgado C.G."/>
            <person name="Da Silva M.B."/>
            <person name="Nascimento M.F."/>
            <person name="Queiroz-Telles F."/>
            <person name="Attili D.S."/>
            <person name="Gorbushina A."/>
        </authorList>
    </citation>
    <scope>NUCLEOTIDE SEQUENCE [LARGE SCALE GENOMIC DNA]</scope>
    <source>
        <strain evidence="2 3">CBS 125763</strain>
    </source>
</reference>
<comment type="caution">
    <text evidence="2">The sequence shown here is derived from an EMBL/GenBank/DDBJ whole genome shotgun (WGS) entry which is preliminary data.</text>
</comment>
<dbReference type="AlphaFoldDB" id="A0A178ZHV8"/>
<name>A0A178ZHV8_9EURO</name>
<sequence>MAINGVGDVIALVQITAQAAKTLHAATHAPSEIRRFIRETDRYQSCVEVAASRLRRHGAILKDHADVKSNIQGMLEQCAETTRKLKKIATKYEHIVNKKGSPTGADAAWNQWIEAFKTVYHTIEWTTKDTVVENLRGELAQHIQVLTWLENGLLSEQVGQLSVQVSDMKDMLAFAMATPSPSPMSSPFGLSPNPTSPSITARGSGSQASSPELSANTQPQSMAPLLLPSPTFDLDGCEFGEDIDDQLTLPESFPGVTPGDQYRHVKLASIKEQKEFVDKLTSRASFTEIRVESVNFVWRKPGAADGVLIEASDSGRVLLIKNGAAVEDIWTLNDKRTIRFRQRVPTWEYIIPYSINGDELTAVVEQGEGLTFFTIEQGQRGDHPRIPTTWVQYKFRSVPDCEKFQEIVYGSSLRLLVPVTEICRPHRGRDDDRLVGLENVRVWEMGSEMRFMVHLIQERGKRRKKYMEFNLCQDSIKIESKGTGRKSTLLLTGMHAQIDEMEAGRRASTSTSTSDSTLGSTKSLTRRFSWDRSLPYLDKAEIYFSHQEGGLKCGAVLAWFKPLTSVSLDRDNLLHLALSCRPNRKKSG</sequence>
<protein>
    <submittedName>
        <fullName evidence="2">Uncharacterized protein</fullName>
    </submittedName>
</protein>
<organism evidence="2 3">
    <name type="scientific">Fonsecaea erecta</name>
    <dbReference type="NCBI Taxonomy" id="1367422"/>
    <lineage>
        <taxon>Eukaryota</taxon>
        <taxon>Fungi</taxon>
        <taxon>Dikarya</taxon>
        <taxon>Ascomycota</taxon>
        <taxon>Pezizomycotina</taxon>
        <taxon>Eurotiomycetes</taxon>
        <taxon>Chaetothyriomycetidae</taxon>
        <taxon>Chaetothyriales</taxon>
        <taxon>Herpotrichiellaceae</taxon>
        <taxon>Fonsecaea</taxon>
    </lineage>
</organism>
<feature type="compositionally biased region" description="Polar residues" evidence="1">
    <location>
        <begin position="196"/>
        <end position="219"/>
    </location>
</feature>
<evidence type="ECO:0000256" key="1">
    <source>
        <dbReference type="SAM" id="MobiDB-lite"/>
    </source>
</evidence>
<dbReference type="OrthoDB" id="5404564at2759"/>
<dbReference type="STRING" id="1367422.A0A178ZHV8"/>
<dbReference type="Proteomes" id="UP000078343">
    <property type="component" value="Unassembled WGS sequence"/>
</dbReference>